<feature type="domain" description="C2" evidence="5">
    <location>
        <begin position="126"/>
        <end position="248"/>
    </location>
</feature>
<dbReference type="PRINTS" id="PR00360">
    <property type="entry name" value="C2DOMAIN"/>
</dbReference>
<keyword evidence="2" id="KW-0677">Repeat</keyword>
<dbReference type="PRINTS" id="PR00399">
    <property type="entry name" value="SYNAPTOTAGMN"/>
</dbReference>
<evidence type="ECO:0000313" key="7">
    <source>
        <dbReference type="Proteomes" id="UP000759131"/>
    </source>
</evidence>
<protein>
    <recommendedName>
        <fullName evidence="5">C2 domain-containing protein</fullName>
    </recommendedName>
</protein>
<dbReference type="CDD" id="cd04020">
    <property type="entry name" value="C2B_SLP_1-2-3-4"/>
    <property type="match status" value="1"/>
</dbReference>
<dbReference type="AlphaFoldDB" id="A0A7R9PWX7"/>
<dbReference type="InterPro" id="IPR001565">
    <property type="entry name" value="Synaptotagmin"/>
</dbReference>
<feature type="compositionally biased region" description="Gly residues" evidence="4">
    <location>
        <begin position="39"/>
        <end position="48"/>
    </location>
</feature>
<dbReference type="GO" id="GO:0042043">
    <property type="term" value="F:neurexin family protein binding"/>
    <property type="evidence" value="ECO:0007669"/>
    <property type="project" value="TreeGrafter"/>
</dbReference>
<dbReference type="FunFam" id="2.60.40.150:FF:000006">
    <property type="entry name" value="Synaptotagmin-like 5, isoform CRA_a"/>
    <property type="match status" value="1"/>
</dbReference>
<feature type="domain" description="C2" evidence="5">
    <location>
        <begin position="289"/>
        <end position="418"/>
    </location>
</feature>
<gene>
    <name evidence="6" type="ORF">OSB1V03_LOCUS4442</name>
</gene>
<proteinExistence type="predicted"/>
<evidence type="ECO:0000313" key="6">
    <source>
        <dbReference type="EMBL" id="CAD7623995.1"/>
    </source>
</evidence>
<name>A0A7R9PWX7_9ACAR</name>
<comment type="subcellular location">
    <subcellularLocation>
        <location evidence="1">Membrane</location>
    </subcellularLocation>
</comment>
<feature type="compositionally biased region" description="Low complexity" evidence="4">
    <location>
        <begin position="288"/>
        <end position="308"/>
    </location>
</feature>
<dbReference type="GO" id="GO:0006887">
    <property type="term" value="P:exocytosis"/>
    <property type="evidence" value="ECO:0007669"/>
    <property type="project" value="TreeGrafter"/>
</dbReference>
<dbReference type="InterPro" id="IPR043567">
    <property type="entry name" value="SYTL1-5_C2B"/>
</dbReference>
<dbReference type="Pfam" id="PF00168">
    <property type="entry name" value="C2"/>
    <property type="match status" value="2"/>
</dbReference>
<dbReference type="EMBL" id="CAJPIZ010002023">
    <property type="protein sequence ID" value="CAG2104425.1"/>
    <property type="molecule type" value="Genomic_DNA"/>
</dbReference>
<dbReference type="SUPFAM" id="SSF49562">
    <property type="entry name" value="C2 domain (Calcium/lipid-binding domain, CaLB)"/>
    <property type="match status" value="2"/>
</dbReference>
<feature type="compositionally biased region" description="Basic and acidic residues" evidence="4">
    <location>
        <begin position="74"/>
        <end position="83"/>
    </location>
</feature>
<dbReference type="InterPro" id="IPR035892">
    <property type="entry name" value="C2_domain_sf"/>
</dbReference>
<dbReference type="SMART" id="SM00239">
    <property type="entry name" value="C2"/>
    <property type="match status" value="2"/>
</dbReference>
<accession>A0A7R9PWX7</accession>
<feature type="region of interest" description="Disordered" evidence="4">
    <location>
        <begin position="278"/>
        <end position="311"/>
    </location>
</feature>
<evidence type="ECO:0000256" key="2">
    <source>
        <dbReference type="ARBA" id="ARBA00022737"/>
    </source>
</evidence>
<dbReference type="GO" id="GO:0070382">
    <property type="term" value="C:exocytic vesicle"/>
    <property type="evidence" value="ECO:0007669"/>
    <property type="project" value="TreeGrafter"/>
</dbReference>
<dbReference type="PROSITE" id="PS50004">
    <property type="entry name" value="C2"/>
    <property type="match status" value="2"/>
</dbReference>
<dbReference type="OrthoDB" id="195679at2759"/>
<sequence>MCLSHLWQSLYCSNKDNSYRGSPRRLRDRNHRQNAVQKGGDGVKGGAGVPQISVSDYSESFSNRGSLASSDGQSTERQESDDTPEHHVFAYHSRSQTSLSSFGARSESLSSVYSAAGGGRYGSVVVTGEILFSISYNYKAGAMEVYIRECRNLAPVDAKRMRSDPYVKVYLLPDRTKSGKRKTKVKKHTLNPVFEEVLKFYMTISEVETRDLWLTVWHSDIFGRNDFLGEVSLPLGHEVFETPGLKWYPLQERIDVCDNQNNYRGDIFLALKYTPADGQNRRQRPKIGTTGSTSGSLSSTSSGTATESSKGELQVLVKEAHNLTATRSNGTSDPFCKSYLLPEKSKSSKQKTPVVKKTCNPKWNHTFVFEDLSVQDLRHRCLELTIWDYDKITSNDFLGGVRLGMGSGKFDGKTCDWMDSVGDEVALWQQMMDRPNMWVYGELHLRSSMQTRRS</sequence>
<dbReference type="InterPro" id="IPR000008">
    <property type="entry name" value="C2_dom"/>
</dbReference>
<dbReference type="Gene3D" id="2.60.40.150">
    <property type="entry name" value="C2 domain"/>
    <property type="match status" value="2"/>
</dbReference>
<feature type="compositionally biased region" description="Basic residues" evidence="4">
    <location>
        <begin position="22"/>
        <end position="32"/>
    </location>
</feature>
<organism evidence="6">
    <name type="scientific">Medioppia subpectinata</name>
    <dbReference type="NCBI Taxonomy" id="1979941"/>
    <lineage>
        <taxon>Eukaryota</taxon>
        <taxon>Metazoa</taxon>
        <taxon>Ecdysozoa</taxon>
        <taxon>Arthropoda</taxon>
        <taxon>Chelicerata</taxon>
        <taxon>Arachnida</taxon>
        <taxon>Acari</taxon>
        <taxon>Acariformes</taxon>
        <taxon>Sarcoptiformes</taxon>
        <taxon>Oribatida</taxon>
        <taxon>Brachypylina</taxon>
        <taxon>Oppioidea</taxon>
        <taxon>Oppiidae</taxon>
        <taxon>Medioppia</taxon>
    </lineage>
</organism>
<evidence type="ECO:0000256" key="4">
    <source>
        <dbReference type="SAM" id="MobiDB-lite"/>
    </source>
</evidence>
<dbReference type="PANTHER" id="PTHR45716">
    <property type="entry name" value="BITESIZE, ISOFORM I"/>
    <property type="match status" value="1"/>
</dbReference>
<keyword evidence="3" id="KW-0472">Membrane</keyword>
<reference evidence="6" key="1">
    <citation type="submission" date="2020-11" db="EMBL/GenBank/DDBJ databases">
        <authorList>
            <person name="Tran Van P."/>
        </authorList>
    </citation>
    <scope>NUCLEOTIDE SEQUENCE</scope>
</reference>
<dbReference type="EMBL" id="OC856598">
    <property type="protein sequence ID" value="CAD7623995.1"/>
    <property type="molecule type" value="Genomic_DNA"/>
</dbReference>
<dbReference type="PANTHER" id="PTHR45716:SF2">
    <property type="entry name" value="BITESIZE, ISOFORM I"/>
    <property type="match status" value="1"/>
</dbReference>
<keyword evidence="7" id="KW-1185">Reference proteome</keyword>
<evidence type="ECO:0000256" key="1">
    <source>
        <dbReference type="ARBA" id="ARBA00004370"/>
    </source>
</evidence>
<dbReference type="Proteomes" id="UP000759131">
    <property type="component" value="Unassembled WGS sequence"/>
</dbReference>
<evidence type="ECO:0000259" key="5">
    <source>
        <dbReference type="PROSITE" id="PS50004"/>
    </source>
</evidence>
<feature type="compositionally biased region" description="Polar residues" evidence="4">
    <location>
        <begin position="52"/>
        <end position="73"/>
    </location>
</feature>
<evidence type="ECO:0000256" key="3">
    <source>
        <dbReference type="ARBA" id="ARBA00023136"/>
    </source>
</evidence>
<dbReference type="CDD" id="cd08521">
    <property type="entry name" value="C2A_SLP"/>
    <property type="match status" value="1"/>
</dbReference>
<feature type="region of interest" description="Disordered" evidence="4">
    <location>
        <begin position="18"/>
        <end position="83"/>
    </location>
</feature>
<dbReference type="GO" id="GO:0005886">
    <property type="term" value="C:plasma membrane"/>
    <property type="evidence" value="ECO:0007669"/>
    <property type="project" value="TreeGrafter"/>
</dbReference>